<accession>A0ABP0DZS5</accession>
<organism evidence="7 8">
    <name type="scientific">Sporothrix epigloea</name>
    <dbReference type="NCBI Taxonomy" id="1892477"/>
    <lineage>
        <taxon>Eukaryota</taxon>
        <taxon>Fungi</taxon>
        <taxon>Dikarya</taxon>
        <taxon>Ascomycota</taxon>
        <taxon>Pezizomycotina</taxon>
        <taxon>Sordariomycetes</taxon>
        <taxon>Sordariomycetidae</taxon>
        <taxon>Ophiostomatales</taxon>
        <taxon>Ophiostomataceae</taxon>
        <taxon>Sporothrix</taxon>
    </lineage>
</organism>
<dbReference type="InterPro" id="IPR009571">
    <property type="entry name" value="SUR7/Rim9-like_fungi"/>
</dbReference>
<feature type="transmembrane region" description="Helical" evidence="6">
    <location>
        <begin position="12"/>
        <end position="33"/>
    </location>
</feature>
<evidence type="ECO:0000256" key="6">
    <source>
        <dbReference type="SAM" id="Phobius"/>
    </source>
</evidence>
<keyword evidence="2 6" id="KW-0812">Transmembrane</keyword>
<dbReference type="Pfam" id="PF06687">
    <property type="entry name" value="SUR7"/>
    <property type="match status" value="1"/>
</dbReference>
<evidence type="ECO:0000256" key="1">
    <source>
        <dbReference type="ARBA" id="ARBA00004141"/>
    </source>
</evidence>
<evidence type="ECO:0000256" key="3">
    <source>
        <dbReference type="ARBA" id="ARBA00022989"/>
    </source>
</evidence>
<evidence type="ECO:0000313" key="7">
    <source>
        <dbReference type="EMBL" id="CAK7273815.1"/>
    </source>
</evidence>
<feature type="compositionally biased region" description="Basic and acidic residues" evidence="5">
    <location>
        <begin position="293"/>
        <end position="310"/>
    </location>
</feature>
<dbReference type="PANTHER" id="PTHR28019">
    <property type="entry name" value="CELL MEMBRANE PROTEIN YLR413W-RELATED"/>
    <property type="match status" value="1"/>
</dbReference>
<gene>
    <name evidence="7" type="ORF">SEPCBS119000_005850</name>
</gene>
<dbReference type="InterPro" id="IPR017974">
    <property type="entry name" value="Claudin_CS"/>
</dbReference>
<evidence type="ECO:0000256" key="4">
    <source>
        <dbReference type="ARBA" id="ARBA00023136"/>
    </source>
</evidence>
<dbReference type="EMBL" id="CAWUON010000122">
    <property type="protein sequence ID" value="CAK7273815.1"/>
    <property type="molecule type" value="Genomic_DNA"/>
</dbReference>
<keyword evidence="8" id="KW-1185">Reference proteome</keyword>
<reference evidence="7 8" key="1">
    <citation type="submission" date="2024-01" db="EMBL/GenBank/DDBJ databases">
        <authorList>
            <person name="Allen C."/>
            <person name="Tagirdzhanova G."/>
        </authorList>
    </citation>
    <scope>NUCLEOTIDE SEQUENCE [LARGE SCALE GENOMIC DNA]</scope>
    <source>
        <strain evidence="7 8">CBS 119000</strain>
    </source>
</reference>
<name>A0ABP0DZS5_9PEZI</name>
<proteinExistence type="predicted"/>
<comment type="subcellular location">
    <subcellularLocation>
        <location evidence="1">Membrane</location>
        <topology evidence="1">Multi-pass membrane protein</topology>
    </subcellularLocation>
</comment>
<dbReference type="InterPro" id="IPR052413">
    <property type="entry name" value="SUR7_domain"/>
</dbReference>
<feature type="transmembrane region" description="Helical" evidence="6">
    <location>
        <begin position="189"/>
        <end position="207"/>
    </location>
</feature>
<evidence type="ECO:0000313" key="8">
    <source>
        <dbReference type="Proteomes" id="UP001642502"/>
    </source>
</evidence>
<keyword evidence="4 6" id="KW-0472">Membrane</keyword>
<dbReference type="PROSITE" id="PS01346">
    <property type="entry name" value="CLAUDIN"/>
    <property type="match status" value="1"/>
</dbReference>
<evidence type="ECO:0008006" key="9">
    <source>
        <dbReference type="Google" id="ProtNLM"/>
    </source>
</evidence>
<evidence type="ECO:0000256" key="5">
    <source>
        <dbReference type="SAM" id="MobiDB-lite"/>
    </source>
</evidence>
<feature type="region of interest" description="Disordered" evidence="5">
    <location>
        <begin position="72"/>
        <end position="96"/>
    </location>
</feature>
<keyword evidence="3 6" id="KW-1133">Transmembrane helix</keyword>
<dbReference type="Proteomes" id="UP001642502">
    <property type="component" value="Unassembled WGS sequence"/>
</dbReference>
<protein>
    <recommendedName>
        <fullName evidence="9">Integral membrane protein</fullName>
    </recommendedName>
</protein>
<feature type="region of interest" description="Disordered" evidence="5">
    <location>
        <begin position="293"/>
        <end position="319"/>
    </location>
</feature>
<feature type="compositionally biased region" description="Polar residues" evidence="5">
    <location>
        <begin position="72"/>
        <end position="95"/>
    </location>
</feature>
<sequence>MVSCGRVACVALPFVLAVVSIVALLVAALAGVADKNMYMFEVNTTGLSVSPLDAVSILNGRSAVLDSRALGASSSSGVRDTSPELSSRSTGSRQSVGKRDSIDISVNITAAELNLGNLYDIGLWNYCVTNQDGTRNCTKAQFNWVAKTLNNSENKVSELISSTGVKLTIPKDITDAVTAFSKLAKWTQIVFFIAFGALVLEIVFGLFTSCSRGVSCVTFVIASVTVVAVVGAAGLATAMSIIVAAAIKADAEKYGVYSTINHSFLVTVWLSAAAAIGASIFWMFTVCCCHPESHRDRTGPPRHLDNDKMTPIRSYQPLNDPHQQYNSPHAYSSHYGAPQYNLPQYPQSSRSDVAYEPYSHSRV</sequence>
<feature type="transmembrane region" description="Helical" evidence="6">
    <location>
        <begin position="219"/>
        <end position="247"/>
    </location>
</feature>
<feature type="transmembrane region" description="Helical" evidence="6">
    <location>
        <begin position="259"/>
        <end position="284"/>
    </location>
</feature>
<comment type="caution">
    <text evidence="7">The sequence shown here is derived from an EMBL/GenBank/DDBJ whole genome shotgun (WGS) entry which is preliminary data.</text>
</comment>
<dbReference type="PANTHER" id="PTHR28019:SF3">
    <property type="entry name" value="INTEGRAL MEMBRANE PROTEIN (AFU_ORTHOLOGUE AFUA_6G07470)"/>
    <property type="match status" value="1"/>
</dbReference>
<evidence type="ECO:0000256" key="2">
    <source>
        <dbReference type="ARBA" id="ARBA00022692"/>
    </source>
</evidence>